<reference evidence="2" key="1">
    <citation type="journal article" date="2019" name="Int. J. Syst. Evol. Microbiol.">
        <title>The Global Catalogue of Microorganisms (GCM) 10K type strain sequencing project: providing services to taxonomists for standard genome sequencing and annotation.</title>
        <authorList>
            <consortium name="The Broad Institute Genomics Platform"/>
            <consortium name="The Broad Institute Genome Sequencing Center for Infectious Disease"/>
            <person name="Wu L."/>
            <person name="Ma J."/>
        </authorList>
    </citation>
    <scope>NUCLEOTIDE SEQUENCE [LARGE SCALE GENOMIC DNA]</scope>
    <source>
        <strain evidence="2">CCM 8391</strain>
    </source>
</reference>
<organism evidence="1 2">
    <name type="scientific">Pseudonocardia hispaniensis</name>
    <dbReference type="NCBI Taxonomy" id="904933"/>
    <lineage>
        <taxon>Bacteria</taxon>
        <taxon>Bacillati</taxon>
        <taxon>Actinomycetota</taxon>
        <taxon>Actinomycetes</taxon>
        <taxon>Pseudonocardiales</taxon>
        <taxon>Pseudonocardiaceae</taxon>
        <taxon>Pseudonocardia</taxon>
    </lineage>
</organism>
<evidence type="ECO:0000313" key="2">
    <source>
        <dbReference type="Proteomes" id="UP001596302"/>
    </source>
</evidence>
<comment type="caution">
    <text evidence="1">The sequence shown here is derived from an EMBL/GenBank/DDBJ whole genome shotgun (WGS) entry which is preliminary data.</text>
</comment>
<dbReference type="Pfam" id="PF13671">
    <property type="entry name" value="AAA_33"/>
    <property type="match status" value="1"/>
</dbReference>
<evidence type="ECO:0000313" key="1">
    <source>
        <dbReference type="EMBL" id="MFC5995261.1"/>
    </source>
</evidence>
<keyword evidence="2" id="KW-1185">Reference proteome</keyword>
<protein>
    <submittedName>
        <fullName evidence="1">AAA family ATPase</fullName>
    </submittedName>
</protein>
<dbReference type="EMBL" id="JBHSQW010000028">
    <property type="protein sequence ID" value="MFC5995261.1"/>
    <property type="molecule type" value="Genomic_DNA"/>
</dbReference>
<dbReference type="RefSeq" id="WP_379585284.1">
    <property type="nucleotide sequence ID" value="NZ_JBHSQW010000028.1"/>
</dbReference>
<proteinExistence type="predicted"/>
<dbReference type="InterPro" id="IPR027417">
    <property type="entry name" value="P-loop_NTPase"/>
</dbReference>
<accession>A0ABW1J377</accession>
<sequence length="200" mass="20668">MTRARASSGPVRLVLPERSLVLFAGIPGAGKSTLLAGLPTGPDLALLDSQTHRDALAAALPAGTPYRCYRPLVHLLHRLAIVWAVVVGPPVVLVHLPATSAAGRRAIALLAALAGRSAHLVWLDVDSAEALHGQAERGRVVPSGSFAAHVARAAGLAETFRSHGPPRGWSDVTVLDRAGAGLGLVLAVKPDHRTSPHAGK</sequence>
<gene>
    <name evidence="1" type="ORF">ACFQE5_13670</name>
</gene>
<dbReference type="SUPFAM" id="SSF52540">
    <property type="entry name" value="P-loop containing nucleoside triphosphate hydrolases"/>
    <property type="match status" value="1"/>
</dbReference>
<dbReference type="Proteomes" id="UP001596302">
    <property type="component" value="Unassembled WGS sequence"/>
</dbReference>
<dbReference type="Gene3D" id="3.40.50.300">
    <property type="entry name" value="P-loop containing nucleotide triphosphate hydrolases"/>
    <property type="match status" value="1"/>
</dbReference>
<name>A0ABW1J377_9PSEU</name>